<evidence type="ECO:0000313" key="1">
    <source>
        <dbReference type="EMBL" id="KAK3761192.1"/>
    </source>
</evidence>
<protein>
    <submittedName>
        <fullName evidence="1">Uncharacterized protein</fullName>
    </submittedName>
</protein>
<organism evidence="1 2">
    <name type="scientific">Elysia crispata</name>
    <name type="common">lettuce slug</name>
    <dbReference type="NCBI Taxonomy" id="231223"/>
    <lineage>
        <taxon>Eukaryota</taxon>
        <taxon>Metazoa</taxon>
        <taxon>Spiralia</taxon>
        <taxon>Lophotrochozoa</taxon>
        <taxon>Mollusca</taxon>
        <taxon>Gastropoda</taxon>
        <taxon>Heterobranchia</taxon>
        <taxon>Euthyneura</taxon>
        <taxon>Panpulmonata</taxon>
        <taxon>Sacoglossa</taxon>
        <taxon>Placobranchoidea</taxon>
        <taxon>Plakobranchidae</taxon>
        <taxon>Elysia</taxon>
    </lineage>
</organism>
<dbReference type="AlphaFoldDB" id="A0AAE1D8I0"/>
<comment type="caution">
    <text evidence="1">The sequence shown here is derived from an EMBL/GenBank/DDBJ whole genome shotgun (WGS) entry which is preliminary data.</text>
</comment>
<dbReference type="EMBL" id="JAWDGP010004927">
    <property type="protein sequence ID" value="KAK3761192.1"/>
    <property type="molecule type" value="Genomic_DNA"/>
</dbReference>
<keyword evidence="2" id="KW-1185">Reference proteome</keyword>
<reference evidence="1" key="1">
    <citation type="journal article" date="2023" name="G3 (Bethesda)">
        <title>A reference genome for the long-term kleptoplast-retaining sea slug Elysia crispata morphotype clarki.</title>
        <authorList>
            <person name="Eastman K.E."/>
            <person name="Pendleton A.L."/>
            <person name="Shaikh M.A."/>
            <person name="Suttiyut T."/>
            <person name="Ogas R."/>
            <person name="Tomko P."/>
            <person name="Gavelis G."/>
            <person name="Widhalm J.R."/>
            <person name="Wisecaver J.H."/>
        </authorList>
    </citation>
    <scope>NUCLEOTIDE SEQUENCE</scope>
    <source>
        <strain evidence="1">ECLA1</strain>
    </source>
</reference>
<name>A0AAE1D8I0_9GAST</name>
<gene>
    <name evidence="1" type="ORF">RRG08_022592</name>
</gene>
<proteinExistence type="predicted"/>
<evidence type="ECO:0000313" key="2">
    <source>
        <dbReference type="Proteomes" id="UP001283361"/>
    </source>
</evidence>
<sequence length="215" mass="24181">MCQRKFMIVGLFVRHGFRQKEKLIPKGIRSERFYLEILKFNAVLTQWLVQAVLWPAHGCFVQAVLWPAHGCFVQAVLWPAHGCFVQAVLWPAHGCFVQAVLWPAHGCASGALASSWMLVVARSKTGGAEKMSYSGNILPCHESPETVTTHTVVYSWDYFGTAAMEKKTTRLLAPLPPPPTPKHPFLPFAVTKLFGFHHAFQELAERRSWRVTKGL</sequence>
<dbReference type="Proteomes" id="UP001283361">
    <property type="component" value="Unassembled WGS sequence"/>
</dbReference>
<accession>A0AAE1D8I0</accession>